<comment type="caution">
    <text evidence="1">The sequence shown here is derived from an EMBL/GenBank/DDBJ whole genome shotgun (WGS) entry which is preliminary data.</text>
</comment>
<evidence type="ECO:0000313" key="2">
    <source>
        <dbReference type="Proteomes" id="UP001519343"/>
    </source>
</evidence>
<name>A0ABS4GNH1_9BACL</name>
<sequence>MFKLHRFESVWDRVPSVSKLDLPSLHEGVEKAFVRPNRFEPSIVHTDFIGLEMDVLSRKFHQLMMMLKGRCKSLKLFFDTDEKEMVAHARLKSIGFNQENPNVWVYDHPDFNVSALWLQSYFGNEWVLLIEKRKGAGLPLTACDLAKLFDTQLSLSLDHEVIAS</sequence>
<dbReference type="Proteomes" id="UP001519343">
    <property type="component" value="Unassembled WGS sequence"/>
</dbReference>
<keyword evidence="2" id="KW-1185">Reference proteome</keyword>
<accession>A0ABS4GNH1</accession>
<dbReference type="RefSeq" id="WP_209809881.1">
    <property type="nucleotide sequence ID" value="NZ_JAGGKT010000004.1"/>
</dbReference>
<gene>
    <name evidence="1" type="ORF">J2Z37_001795</name>
</gene>
<protein>
    <submittedName>
        <fullName evidence="1">Uncharacterized protein</fullName>
    </submittedName>
</protein>
<evidence type="ECO:0000313" key="1">
    <source>
        <dbReference type="EMBL" id="MBP1931794.1"/>
    </source>
</evidence>
<organism evidence="1 2">
    <name type="scientific">Ammoniphilus resinae</name>
    <dbReference type="NCBI Taxonomy" id="861532"/>
    <lineage>
        <taxon>Bacteria</taxon>
        <taxon>Bacillati</taxon>
        <taxon>Bacillota</taxon>
        <taxon>Bacilli</taxon>
        <taxon>Bacillales</taxon>
        <taxon>Paenibacillaceae</taxon>
        <taxon>Aneurinibacillus group</taxon>
        <taxon>Ammoniphilus</taxon>
    </lineage>
</organism>
<proteinExistence type="predicted"/>
<dbReference type="EMBL" id="JAGGKT010000004">
    <property type="protein sequence ID" value="MBP1931794.1"/>
    <property type="molecule type" value="Genomic_DNA"/>
</dbReference>
<reference evidence="1 2" key="1">
    <citation type="submission" date="2021-03" db="EMBL/GenBank/DDBJ databases">
        <title>Genomic Encyclopedia of Type Strains, Phase IV (KMG-IV): sequencing the most valuable type-strain genomes for metagenomic binning, comparative biology and taxonomic classification.</title>
        <authorList>
            <person name="Goeker M."/>
        </authorList>
    </citation>
    <scope>NUCLEOTIDE SEQUENCE [LARGE SCALE GENOMIC DNA]</scope>
    <source>
        <strain evidence="1 2">DSM 24738</strain>
    </source>
</reference>